<dbReference type="SUPFAM" id="SSF82784">
    <property type="entry name" value="OsmC-like"/>
    <property type="match status" value="1"/>
</dbReference>
<dbReference type="PANTHER" id="PTHR35368">
    <property type="entry name" value="HYDROPEROXIDE REDUCTASE"/>
    <property type="match status" value="1"/>
</dbReference>
<accession>A0A557RPE2</accession>
<reference evidence="1 2" key="1">
    <citation type="submission" date="2019-07" db="EMBL/GenBank/DDBJ databases">
        <title>The pathways for chlorine oxyanion respiration interact through the shared metabolite chlorate.</title>
        <authorList>
            <person name="Barnum T.P."/>
            <person name="Cheng Y."/>
            <person name="Hill K.A."/>
            <person name="Lucas L.N."/>
            <person name="Carlson H.K."/>
            <person name="Coates J.D."/>
        </authorList>
    </citation>
    <scope>NUCLEOTIDE SEQUENCE [LARGE SCALE GENOMIC DNA]</scope>
    <source>
        <strain evidence="1 2">SFB-1</strain>
    </source>
</reference>
<dbReference type="EMBL" id="VMNI01000003">
    <property type="protein sequence ID" value="TVO79110.1"/>
    <property type="molecule type" value="Genomic_DNA"/>
</dbReference>
<sequence>MPAACPCILIRSQTMSPTANVLQTPSTATPAIDMAARQMPLQAHYQTTPADAWITDHASTHSRSHAPSMPLYGHVTLQGGRPIELTYGVHTAVGGESDYPVPGELLCAAIAACFDSTLRILANRFGIAFDALEVQVDAEVDVRGTLLVDRAVPVGFQKIALCARLSPSETPAPGVIERLMKAAEHSCVVLQTMRNGPEITVRSEVL</sequence>
<dbReference type="PANTHER" id="PTHR35368:SF1">
    <property type="entry name" value="HYDROPEROXIDE REDUCTASE"/>
    <property type="match status" value="1"/>
</dbReference>
<evidence type="ECO:0000313" key="1">
    <source>
        <dbReference type="EMBL" id="TVO79110.1"/>
    </source>
</evidence>
<proteinExistence type="predicted"/>
<dbReference type="Proteomes" id="UP000318349">
    <property type="component" value="Unassembled WGS sequence"/>
</dbReference>
<dbReference type="AlphaFoldDB" id="A0A557RPE2"/>
<dbReference type="Pfam" id="PF02566">
    <property type="entry name" value="OsmC"/>
    <property type="match status" value="1"/>
</dbReference>
<protein>
    <submittedName>
        <fullName evidence="1">OsmC family protein</fullName>
    </submittedName>
</protein>
<evidence type="ECO:0000313" key="2">
    <source>
        <dbReference type="Proteomes" id="UP000318349"/>
    </source>
</evidence>
<gene>
    <name evidence="1" type="ORF">FHP89_02670</name>
</gene>
<dbReference type="InterPro" id="IPR003718">
    <property type="entry name" value="OsmC/Ohr_fam"/>
</dbReference>
<dbReference type="InterPro" id="IPR036102">
    <property type="entry name" value="OsmC/Ohrsf"/>
</dbReference>
<dbReference type="InterPro" id="IPR052924">
    <property type="entry name" value="OsmC/Ohr_hydroprdx_reductase"/>
</dbReference>
<comment type="caution">
    <text evidence="1">The sequence shown here is derived from an EMBL/GenBank/DDBJ whole genome shotgun (WGS) entry which is preliminary data.</text>
</comment>
<organism evidence="1 2">
    <name type="scientific">Denitromonas halophila</name>
    <dbReference type="NCBI Taxonomy" id="1629404"/>
    <lineage>
        <taxon>Bacteria</taxon>
        <taxon>Pseudomonadati</taxon>
        <taxon>Pseudomonadota</taxon>
        <taxon>Betaproteobacteria</taxon>
        <taxon>Rhodocyclales</taxon>
        <taxon>Zoogloeaceae</taxon>
        <taxon>Denitromonas</taxon>
    </lineage>
</organism>
<dbReference type="InterPro" id="IPR015946">
    <property type="entry name" value="KH_dom-like_a/b"/>
</dbReference>
<name>A0A557RPE2_9RHOO</name>
<dbReference type="Gene3D" id="3.30.300.20">
    <property type="match status" value="1"/>
</dbReference>